<feature type="transmembrane region" description="Helical" evidence="5">
    <location>
        <begin position="156"/>
        <end position="178"/>
    </location>
</feature>
<feature type="transmembrane region" description="Helical" evidence="5">
    <location>
        <begin position="262"/>
        <end position="283"/>
    </location>
</feature>
<evidence type="ECO:0000256" key="4">
    <source>
        <dbReference type="ARBA" id="ARBA00023136"/>
    </source>
</evidence>
<feature type="transmembrane region" description="Helical" evidence="5">
    <location>
        <begin position="229"/>
        <end position="250"/>
    </location>
</feature>
<keyword evidence="5" id="KW-1003">Cell membrane</keyword>
<dbReference type="Proteomes" id="UP000242561">
    <property type="component" value="Chromosome"/>
</dbReference>
<dbReference type="PANTHER" id="PTHR43701">
    <property type="entry name" value="MEMBRANE TRANSPORTER PROTEIN MJ0441-RELATED"/>
    <property type="match status" value="1"/>
</dbReference>
<feature type="transmembrane region" description="Helical" evidence="5">
    <location>
        <begin position="198"/>
        <end position="222"/>
    </location>
</feature>
<dbReference type="InterPro" id="IPR051598">
    <property type="entry name" value="TSUP/Inactive_protease-like"/>
</dbReference>
<dbReference type="PANTHER" id="PTHR43701:SF2">
    <property type="entry name" value="MEMBRANE TRANSPORTER PROTEIN YJNA-RELATED"/>
    <property type="match status" value="1"/>
</dbReference>
<dbReference type="KEGG" id="sphl:LPB140_02590"/>
<keyword evidence="3 5" id="KW-1133">Transmembrane helix</keyword>
<proteinExistence type="inferred from homology"/>
<evidence type="ECO:0000256" key="5">
    <source>
        <dbReference type="RuleBase" id="RU363041"/>
    </source>
</evidence>
<reference evidence="6 7" key="1">
    <citation type="submission" date="2016-11" db="EMBL/GenBank/DDBJ databases">
        <title>Sphingorhabdus sp. LPB0140, isolated from marine environment.</title>
        <authorList>
            <person name="Kim E."/>
            <person name="Yi H."/>
        </authorList>
    </citation>
    <scope>NUCLEOTIDE SEQUENCE [LARGE SCALE GENOMIC DNA]</scope>
    <source>
        <strain evidence="6 7">LPB0140</strain>
    </source>
</reference>
<keyword evidence="2 5" id="KW-0812">Transmembrane</keyword>
<dbReference type="OrthoDB" id="7594505at2"/>
<gene>
    <name evidence="6" type="ORF">LPB140_02590</name>
</gene>
<evidence type="ECO:0000256" key="1">
    <source>
        <dbReference type="ARBA" id="ARBA00004141"/>
    </source>
</evidence>
<dbReference type="EMBL" id="CP018154">
    <property type="protein sequence ID" value="APG61895.1"/>
    <property type="molecule type" value="Genomic_DNA"/>
</dbReference>
<keyword evidence="4 5" id="KW-0472">Membrane</keyword>
<dbReference type="GO" id="GO:0005886">
    <property type="term" value="C:plasma membrane"/>
    <property type="evidence" value="ECO:0007669"/>
    <property type="project" value="UniProtKB-SubCell"/>
</dbReference>
<sequence>MLRYYIKTYFYHGIILFLLAIICAIFLFAPYQFSLIMEIWPVFFVGIMGAIIANTSGTGGGVVFIPVFNILANKEILILAPAQIVAASFFIQCFGMTMGANRWTWRLLHEPNSRRTNMGQDATIGVYAKIIFLVLPLSLPIMLITQRFNLFDAPTILLLFKSFSIIFGLALIITTWTINNNRPERIRLEKIDLLILPLIGIFGGFITALFSVGVGELMAIYLFIRHFPVIYCAGAACVVSSISVLSGTIYHIEMGNVPWDVVLLAGPGAAIGGYVARPIALWLGAKRLKTADGFWIMGSSLYLIYLNIR</sequence>
<name>A0A1L3J9U5_9SPHN</name>
<evidence type="ECO:0000256" key="3">
    <source>
        <dbReference type="ARBA" id="ARBA00022989"/>
    </source>
</evidence>
<feature type="transmembrane region" description="Helical" evidence="5">
    <location>
        <begin position="124"/>
        <end position="144"/>
    </location>
</feature>
<feature type="transmembrane region" description="Helical" evidence="5">
    <location>
        <begin position="9"/>
        <end position="33"/>
    </location>
</feature>
<comment type="similarity">
    <text evidence="5">Belongs to the 4-toluene sulfonate uptake permease (TSUP) (TC 2.A.102) family.</text>
</comment>
<evidence type="ECO:0000313" key="7">
    <source>
        <dbReference type="Proteomes" id="UP000242561"/>
    </source>
</evidence>
<feature type="transmembrane region" description="Helical" evidence="5">
    <location>
        <begin position="39"/>
        <end position="72"/>
    </location>
</feature>
<accession>A0A1L3J9U5</accession>
<dbReference type="InterPro" id="IPR002781">
    <property type="entry name" value="TM_pro_TauE-like"/>
</dbReference>
<organism evidence="6 7">
    <name type="scientific">Sphingorhabdus lutea</name>
    <dbReference type="NCBI Taxonomy" id="1913578"/>
    <lineage>
        <taxon>Bacteria</taxon>
        <taxon>Pseudomonadati</taxon>
        <taxon>Pseudomonadota</taxon>
        <taxon>Alphaproteobacteria</taxon>
        <taxon>Sphingomonadales</taxon>
        <taxon>Sphingomonadaceae</taxon>
        <taxon>Sphingorhabdus</taxon>
    </lineage>
</organism>
<dbReference type="AlphaFoldDB" id="A0A1L3J9U5"/>
<comment type="subcellular location">
    <subcellularLocation>
        <location evidence="5">Cell membrane</location>
        <topology evidence="5">Multi-pass membrane protein</topology>
    </subcellularLocation>
    <subcellularLocation>
        <location evidence="1">Membrane</location>
        <topology evidence="1">Multi-pass membrane protein</topology>
    </subcellularLocation>
</comment>
<evidence type="ECO:0000313" key="6">
    <source>
        <dbReference type="EMBL" id="APG61895.1"/>
    </source>
</evidence>
<keyword evidence="7" id="KW-1185">Reference proteome</keyword>
<protein>
    <recommendedName>
        <fullName evidence="5">Probable membrane transporter protein</fullName>
    </recommendedName>
</protein>
<dbReference type="Pfam" id="PF01925">
    <property type="entry name" value="TauE"/>
    <property type="match status" value="1"/>
</dbReference>
<feature type="transmembrane region" description="Helical" evidence="5">
    <location>
        <begin position="84"/>
        <end position="104"/>
    </location>
</feature>
<evidence type="ECO:0000256" key="2">
    <source>
        <dbReference type="ARBA" id="ARBA00022692"/>
    </source>
</evidence>
<dbReference type="STRING" id="1913578.LPB140_02590"/>